<comment type="caution">
    <text evidence="3">The sequence shown here is derived from an EMBL/GenBank/DDBJ whole genome shotgun (WGS) entry which is preliminary data.</text>
</comment>
<feature type="compositionally biased region" description="Basic residues" evidence="1">
    <location>
        <begin position="224"/>
        <end position="239"/>
    </location>
</feature>
<evidence type="ECO:0000313" key="3">
    <source>
        <dbReference type="EMBL" id="KAK8058876.1"/>
    </source>
</evidence>
<dbReference type="InterPro" id="IPR029063">
    <property type="entry name" value="SAM-dependent_MTases_sf"/>
</dbReference>
<evidence type="ECO:0000259" key="2">
    <source>
        <dbReference type="Pfam" id="PF13649"/>
    </source>
</evidence>
<dbReference type="GO" id="GO:0032259">
    <property type="term" value="P:methylation"/>
    <property type="evidence" value="ECO:0007669"/>
    <property type="project" value="UniProtKB-KW"/>
</dbReference>
<keyword evidence="3" id="KW-0808">Transferase</keyword>
<protein>
    <submittedName>
        <fullName evidence="3">Methyltransferase tdiE</fullName>
    </submittedName>
</protein>
<dbReference type="SUPFAM" id="SSF53335">
    <property type="entry name" value="S-adenosyl-L-methionine-dependent methyltransferases"/>
    <property type="match status" value="1"/>
</dbReference>
<organism evidence="3 4">
    <name type="scientific">Apiospora phragmitis</name>
    <dbReference type="NCBI Taxonomy" id="2905665"/>
    <lineage>
        <taxon>Eukaryota</taxon>
        <taxon>Fungi</taxon>
        <taxon>Dikarya</taxon>
        <taxon>Ascomycota</taxon>
        <taxon>Pezizomycotina</taxon>
        <taxon>Sordariomycetes</taxon>
        <taxon>Xylariomycetidae</taxon>
        <taxon>Amphisphaeriales</taxon>
        <taxon>Apiosporaceae</taxon>
        <taxon>Apiospora</taxon>
    </lineage>
</organism>
<dbReference type="Proteomes" id="UP001480595">
    <property type="component" value="Unassembled WGS sequence"/>
</dbReference>
<dbReference type="GO" id="GO:0008168">
    <property type="term" value="F:methyltransferase activity"/>
    <property type="evidence" value="ECO:0007669"/>
    <property type="project" value="UniProtKB-KW"/>
</dbReference>
<evidence type="ECO:0000256" key="1">
    <source>
        <dbReference type="SAM" id="MobiDB-lite"/>
    </source>
</evidence>
<evidence type="ECO:0000313" key="4">
    <source>
        <dbReference type="Proteomes" id="UP001480595"/>
    </source>
</evidence>
<dbReference type="InterPro" id="IPR051052">
    <property type="entry name" value="Diverse_substrate_MTase"/>
</dbReference>
<dbReference type="Gene3D" id="3.40.50.150">
    <property type="entry name" value="Vaccinia Virus protein VP39"/>
    <property type="match status" value="2"/>
</dbReference>
<dbReference type="RefSeq" id="XP_066714322.1">
    <property type="nucleotide sequence ID" value="XM_066860733.1"/>
</dbReference>
<dbReference type="InterPro" id="IPR041698">
    <property type="entry name" value="Methyltransf_25"/>
</dbReference>
<keyword evidence="4" id="KW-1185">Reference proteome</keyword>
<feature type="region of interest" description="Disordered" evidence="1">
    <location>
        <begin position="223"/>
        <end position="255"/>
    </location>
</feature>
<feature type="domain" description="Methyltransferase" evidence="2">
    <location>
        <begin position="46"/>
        <end position="130"/>
    </location>
</feature>
<dbReference type="PANTHER" id="PTHR44942:SF10">
    <property type="entry name" value="METHYLTRANSFERASE TYPE 11 DOMAIN-CONTAINING PROTEIN"/>
    <property type="match status" value="1"/>
</dbReference>
<sequence length="255" mass="28239">MADLTFRNYTSQQAASYATHRGGYEPDIYHEVLAYHTSQGGDLDTVFDVGCGTGGATRQLAVYFARAAGCDPGREMIAKAIELGPGTEGKAAHWFEIDLFWHQAARMVKPGGTVALWTKSSLYCHPSTPNVSNVQRALSHLEDDVLGPYELTANNISRTMYVSLRMPWSVDPPTAEFPQALSVRREWNKDGKLEPGQDDFYGGSSAMTLEDLANGLGTSSMVTRWRRGPSRTGRHRWRLRGTDHESGFRSHGVRD</sequence>
<dbReference type="Pfam" id="PF13649">
    <property type="entry name" value="Methyltransf_25"/>
    <property type="match status" value="1"/>
</dbReference>
<proteinExistence type="predicted"/>
<dbReference type="CDD" id="cd02440">
    <property type="entry name" value="AdoMet_MTases"/>
    <property type="match status" value="1"/>
</dbReference>
<dbReference type="PANTHER" id="PTHR44942">
    <property type="entry name" value="METHYLTRANSF_11 DOMAIN-CONTAINING PROTEIN"/>
    <property type="match status" value="1"/>
</dbReference>
<feature type="compositionally biased region" description="Basic and acidic residues" evidence="1">
    <location>
        <begin position="240"/>
        <end position="255"/>
    </location>
</feature>
<accession>A0ABR1UIZ2</accession>
<name>A0ABR1UIZ2_9PEZI</name>
<dbReference type="GeneID" id="92093796"/>
<dbReference type="EMBL" id="JAQQWL010000009">
    <property type="protein sequence ID" value="KAK8058876.1"/>
    <property type="molecule type" value="Genomic_DNA"/>
</dbReference>
<keyword evidence="3" id="KW-0489">Methyltransferase</keyword>
<gene>
    <name evidence="3" type="ORF">PG994_009324</name>
</gene>
<reference evidence="3 4" key="1">
    <citation type="submission" date="2023-01" db="EMBL/GenBank/DDBJ databases">
        <title>Analysis of 21 Apiospora genomes using comparative genomics revels a genus with tremendous synthesis potential of carbohydrate active enzymes and secondary metabolites.</title>
        <authorList>
            <person name="Sorensen T."/>
        </authorList>
    </citation>
    <scope>NUCLEOTIDE SEQUENCE [LARGE SCALE GENOMIC DNA]</scope>
    <source>
        <strain evidence="3 4">CBS 135458</strain>
    </source>
</reference>